<keyword evidence="2" id="KW-0697">Rotamase</keyword>
<feature type="signal peptide" evidence="2">
    <location>
        <begin position="1"/>
        <end position="25"/>
    </location>
</feature>
<dbReference type="PANTHER" id="PTHR45625">
    <property type="entry name" value="PEPTIDYL-PROLYL CIS-TRANS ISOMERASE-RELATED"/>
    <property type="match status" value="1"/>
</dbReference>
<gene>
    <name evidence="5" type="ORF">JOF53_006370</name>
</gene>
<dbReference type="PANTHER" id="PTHR45625:SF3">
    <property type="entry name" value="PEPTIDYL-PROLYL CIS-TRANS ISOMERASE B-RELATED"/>
    <property type="match status" value="1"/>
</dbReference>
<dbReference type="PRINTS" id="PR00153">
    <property type="entry name" value="CSAPPISMRASE"/>
</dbReference>
<accession>A0ABS5ALQ7</accession>
<dbReference type="GO" id="GO:0003755">
    <property type="term" value="F:peptidyl-prolyl cis-trans isomerase activity"/>
    <property type="evidence" value="ECO:0007669"/>
    <property type="project" value="UniProtKB-EC"/>
</dbReference>
<keyword evidence="6" id="KW-1185">Reference proteome</keyword>
<dbReference type="Pfam" id="PF00160">
    <property type="entry name" value="Pro_isomerase"/>
    <property type="match status" value="1"/>
</dbReference>
<comment type="similarity">
    <text evidence="2">Belongs to the cyclophilin-type PPIase family.</text>
</comment>
<reference evidence="5 6" key="1">
    <citation type="submission" date="2021-03" db="EMBL/GenBank/DDBJ databases">
        <title>Sequencing the genomes of 1000 actinobacteria strains.</title>
        <authorList>
            <person name="Klenk H.-P."/>
        </authorList>
    </citation>
    <scope>NUCLEOTIDE SEQUENCE [LARGE SCALE GENOMIC DNA]</scope>
    <source>
        <strain evidence="5 6">DSM 44580</strain>
    </source>
</reference>
<keyword evidence="2" id="KW-0732">Signal</keyword>
<feature type="region of interest" description="Disordered" evidence="3">
    <location>
        <begin position="31"/>
        <end position="62"/>
    </location>
</feature>
<evidence type="ECO:0000256" key="2">
    <source>
        <dbReference type="RuleBase" id="RU363019"/>
    </source>
</evidence>
<feature type="compositionally biased region" description="Polar residues" evidence="3">
    <location>
        <begin position="31"/>
        <end position="41"/>
    </location>
</feature>
<dbReference type="EC" id="5.2.1.8" evidence="2"/>
<comment type="catalytic activity">
    <reaction evidence="2">
        <text>[protein]-peptidylproline (omega=180) = [protein]-peptidylproline (omega=0)</text>
        <dbReference type="Rhea" id="RHEA:16237"/>
        <dbReference type="Rhea" id="RHEA-COMP:10747"/>
        <dbReference type="Rhea" id="RHEA-COMP:10748"/>
        <dbReference type="ChEBI" id="CHEBI:83833"/>
        <dbReference type="ChEBI" id="CHEBI:83834"/>
        <dbReference type="EC" id="5.2.1.8"/>
    </reaction>
</comment>
<feature type="domain" description="PPIase cyclophilin-type" evidence="4">
    <location>
        <begin position="69"/>
        <end position="220"/>
    </location>
</feature>
<evidence type="ECO:0000259" key="4">
    <source>
        <dbReference type="PROSITE" id="PS50072"/>
    </source>
</evidence>
<dbReference type="InterPro" id="IPR002130">
    <property type="entry name" value="Cyclophilin-type_PPIase_dom"/>
</dbReference>
<sequence length="222" mass="23969">MRKRWSVGVLTVAMLAALPLGAAQAETTAPSGHSVRCTYTPTPEDPAAKPVRPPNPRARAKGSVRVTLHTNHGRVVMVLDRANAPCAVHNFLSLSRQRFYDKTQCWRLTNSTRLGVLQCGDIWAAEKGGPGYKFDDEVTGEETYPRGTVAMGNFGPDTNGSQFFIVHSFANIAPAYTVLGEVVRGMDVLDRIVAGGIVPGPTNPLDGLPKLPVHINRVTYGH</sequence>
<evidence type="ECO:0000256" key="1">
    <source>
        <dbReference type="ARBA" id="ARBA00002388"/>
    </source>
</evidence>
<organism evidence="5 6">
    <name type="scientific">Crossiella equi</name>
    <dbReference type="NCBI Taxonomy" id="130796"/>
    <lineage>
        <taxon>Bacteria</taxon>
        <taxon>Bacillati</taxon>
        <taxon>Actinomycetota</taxon>
        <taxon>Actinomycetes</taxon>
        <taxon>Pseudonocardiales</taxon>
        <taxon>Pseudonocardiaceae</taxon>
        <taxon>Crossiella</taxon>
    </lineage>
</organism>
<dbReference type="RefSeq" id="WP_086782447.1">
    <property type="nucleotide sequence ID" value="NZ_JAGIOO010000001.1"/>
</dbReference>
<dbReference type="InterPro" id="IPR029000">
    <property type="entry name" value="Cyclophilin-like_dom_sf"/>
</dbReference>
<evidence type="ECO:0000313" key="6">
    <source>
        <dbReference type="Proteomes" id="UP001519363"/>
    </source>
</evidence>
<proteinExistence type="inferred from homology"/>
<comment type="caution">
    <text evidence="5">The sequence shown here is derived from an EMBL/GenBank/DDBJ whole genome shotgun (WGS) entry which is preliminary data.</text>
</comment>
<dbReference type="Gene3D" id="2.40.100.10">
    <property type="entry name" value="Cyclophilin-like"/>
    <property type="match status" value="1"/>
</dbReference>
<protein>
    <recommendedName>
        <fullName evidence="2">Peptidyl-prolyl cis-trans isomerase</fullName>
        <shortName evidence="2">PPIase</shortName>
        <ecNumber evidence="2">5.2.1.8</ecNumber>
    </recommendedName>
</protein>
<dbReference type="InterPro" id="IPR044666">
    <property type="entry name" value="Cyclophilin_A-like"/>
</dbReference>
<keyword evidence="2 5" id="KW-0413">Isomerase</keyword>
<dbReference type="PROSITE" id="PS50072">
    <property type="entry name" value="CSA_PPIASE_2"/>
    <property type="match status" value="1"/>
</dbReference>
<evidence type="ECO:0000313" key="5">
    <source>
        <dbReference type="EMBL" id="MBP2477498.1"/>
    </source>
</evidence>
<dbReference type="SUPFAM" id="SSF50891">
    <property type="entry name" value="Cyclophilin-like"/>
    <property type="match status" value="1"/>
</dbReference>
<dbReference type="Proteomes" id="UP001519363">
    <property type="component" value="Unassembled WGS sequence"/>
</dbReference>
<dbReference type="CDD" id="cd00317">
    <property type="entry name" value="cyclophilin"/>
    <property type="match status" value="1"/>
</dbReference>
<feature type="chain" id="PRO_5044968951" description="Peptidyl-prolyl cis-trans isomerase" evidence="2">
    <location>
        <begin position="26"/>
        <end position="222"/>
    </location>
</feature>
<evidence type="ECO:0000256" key="3">
    <source>
        <dbReference type="SAM" id="MobiDB-lite"/>
    </source>
</evidence>
<dbReference type="EMBL" id="JAGIOO010000001">
    <property type="protein sequence ID" value="MBP2477498.1"/>
    <property type="molecule type" value="Genomic_DNA"/>
</dbReference>
<name>A0ABS5ALQ7_9PSEU</name>
<comment type="function">
    <text evidence="1 2">PPIases accelerate the folding of proteins. It catalyzes the cis-trans isomerization of proline imidic peptide bonds in oligopeptides.</text>
</comment>